<gene>
    <name evidence="1" type="ORF">PACLA_8A088007</name>
</gene>
<sequence length="490" mass="56301">MAEKRPKPCKRRKSDTLEEVVNAGLALLAKEDGPKQRRQRKPSHFRLLRVGSERMTHTPYRSRHGSTKTKGVNQQKESHLLDTINVNDNFGTDDCHTQRDIDIDEELENLISECSGFWVQKRGIPRNGLNFGSVNPRTFTKAFREWKYFYYEMEKEQSKQWMLCPSCHSDQHSCHVDGNMKLCRYKHSGSLQLTGGILRAERSKNFADDGKCGETNWRAAGNKGKRKIHLDETGLEIAGCRHAVAQWAVNMFRGEIYGYSNYIHVHKMVPNNVKYIWQDIICKYWKWALKTNLDKCCGEDDGKKELVIPPEKKLNRLIVIFQGCLYNTTKYMLPESREELITEHALAWNKRKICDMSNALCKRYAKSVKACDNTRKELDEMLSSVNLSQDNVNSVQWKSDVQFVAKELESTSFSYTSEEEECYVLTAAITGTSLLPSTMNTTSAETEEYLRALSKKVIEKYSTINDKHQRVNLLTAKLCGAVTVLCSTTR</sequence>
<reference evidence="1" key="1">
    <citation type="submission" date="2020-04" db="EMBL/GenBank/DDBJ databases">
        <authorList>
            <person name="Alioto T."/>
            <person name="Alioto T."/>
            <person name="Gomez Garrido J."/>
        </authorList>
    </citation>
    <scope>NUCLEOTIDE SEQUENCE</scope>
    <source>
        <strain evidence="1">A484AB</strain>
    </source>
</reference>
<dbReference type="OrthoDB" id="5987030at2759"/>
<protein>
    <submittedName>
        <fullName evidence="1">Uncharacterized protein</fullName>
    </submittedName>
</protein>
<dbReference type="PANTHER" id="PTHR33104">
    <property type="entry name" value="SI:DKEY-29D5.2"/>
    <property type="match status" value="1"/>
</dbReference>
<comment type="caution">
    <text evidence="1">The sequence shown here is derived from an EMBL/GenBank/DDBJ whole genome shotgun (WGS) entry which is preliminary data.</text>
</comment>
<name>A0A6S7FUV5_PARCT</name>
<dbReference type="EMBL" id="CACRXK020000604">
    <property type="protein sequence ID" value="CAB3983368.1"/>
    <property type="molecule type" value="Genomic_DNA"/>
</dbReference>
<keyword evidence="2" id="KW-1185">Reference proteome</keyword>
<evidence type="ECO:0000313" key="2">
    <source>
        <dbReference type="Proteomes" id="UP001152795"/>
    </source>
</evidence>
<proteinExistence type="predicted"/>
<dbReference type="Pfam" id="PF18758">
    <property type="entry name" value="KDZ"/>
    <property type="match status" value="1"/>
</dbReference>
<dbReference type="InterPro" id="IPR040521">
    <property type="entry name" value="KDZ"/>
</dbReference>
<organism evidence="1 2">
    <name type="scientific">Paramuricea clavata</name>
    <name type="common">Red gorgonian</name>
    <name type="synonym">Violescent sea-whip</name>
    <dbReference type="NCBI Taxonomy" id="317549"/>
    <lineage>
        <taxon>Eukaryota</taxon>
        <taxon>Metazoa</taxon>
        <taxon>Cnidaria</taxon>
        <taxon>Anthozoa</taxon>
        <taxon>Octocorallia</taxon>
        <taxon>Malacalcyonacea</taxon>
        <taxon>Plexauridae</taxon>
        <taxon>Paramuricea</taxon>
    </lineage>
</organism>
<dbReference type="AlphaFoldDB" id="A0A6S7FUV5"/>
<dbReference type="PANTHER" id="PTHR33104:SF2">
    <property type="entry name" value="CXC3 LIKE CYSTEINE CLUSTER DOMAIN-CONTAINING PROTEIN"/>
    <property type="match status" value="1"/>
</dbReference>
<accession>A0A6S7FUV5</accession>
<dbReference type="Proteomes" id="UP001152795">
    <property type="component" value="Unassembled WGS sequence"/>
</dbReference>
<evidence type="ECO:0000313" key="1">
    <source>
        <dbReference type="EMBL" id="CAB3983368.1"/>
    </source>
</evidence>